<evidence type="ECO:0000256" key="9">
    <source>
        <dbReference type="ARBA" id="ARBA00022843"/>
    </source>
</evidence>
<evidence type="ECO:0000256" key="14">
    <source>
        <dbReference type="ARBA" id="ARBA00023125"/>
    </source>
</evidence>
<dbReference type="InterPro" id="IPR013799">
    <property type="entry name" value="STAT_TF_prot_interaction"/>
</dbReference>
<dbReference type="InterPro" id="IPR036860">
    <property type="entry name" value="SH2_dom_sf"/>
</dbReference>
<dbReference type="Pfam" id="PF01017">
    <property type="entry name" value="STAT_alpha"/>
    <property type="match status" value="1"/>
</dbReference>
<protein>
    <recommendedName>
        <fullName evidence="19">Signal transducer and activator of transcription</fullName>
    </recommendedName>
</protein>
<dbReference type="PROSITE" id="PS50001">
    <property type="entry name" value="SH2"/>
    <property type="match status" value="1"/>
</dbReference>
<evidence type="ECO:0000256" key="7">
    <source>
        <dbReference type="ARBA" id="ARBA00022553"/>
    </source>
</evidence>
<dbReference type="GO" id="GO:0051607">
    <property type="term" value="P:defense response to virus"/>
    <property type="evidence" value="ECO:0007669"/>
    <property type="project" value="UniProtKB-ARBA"/>
</dbReference>
<dbReference type="Gene3D" id="1.10.532.10">
    <property type="entry name" value="STAT transcription factor, N-terminal domain"/>
    <property type="match status" value="1"/>
</dbReference>
<dbReference type="Gene3D" id="2.60.40.630">
    <property type="entry name" value="STAT transcription factor, DNA-binding domain"/>
    <property type="match status" value="1"/>
</dbReference>
<dbReference type="RefSeq" id="XP_032814986.1">
    <property type="nucleotide sequence ID" value="XM_032959095.1"/>
</dbReference>
<dbReference type="SMART" id="SM00964">
    <property type="entry name" value="STAT_int"/>
    <property type="match status" value="1"/>
</dbReference>
<keyword evidence="14 19" id="KW-0238">DNA-binding</keyword>
<evidence type="ECO:0000256" key="2">
    <source>
        <dbReference type="ARBA" id="ARBA00004496"/>
    </source>
</evidence>
<keyword evidence="17 19" id="KW-0539">Nucleus</keyword>
<evidence type="ECO:0000256" key="12">
    <source>
        <dbReference type="ARBA" id="ARBA00023015"/>
    </source>
</evidence>
<evidence type="ECO:0000256" key="11">
    <source>
        <dbReference type="ARBA" id="ARBA00022999"/>
    </source>
</evidence>
<dbReference type="InterPro" id="IPR000980">
    <property type="entry name" value="SH2"/>
</dbReference>
<dbReference type="InterPro" id="IPR013801">
    <property type="entry name" value="STAT_TF_DNA-bd"/>
</dbReference>
<keyword evidence="4" id="KW-0488">Methylation</keyword>
<keyword evidence="7 19" id="KW-0597">Phosphoprotein</keyword>
<dbReference type="FunFam" id="2.60.40.630:FF:000001">
    <property type="entry name" value="Signal transducer and activator of transcription"/>
    <property type="match status" value="1"/>
</dbReference>
<dbReference type="InterPro" id="IPR048988">
    <property type="entry name" value="STAT_linker"/>
</dbReference>
<comment type="similarity">
    <text evidence="3 19">Belongs to the transcription factor STAT family.</text>
</comment>
<evidence type="ECO:0000313" key="23">
    <source>
        <dbReference type="Proteomes" id="UP001318040"/>
    </source>
</evidence>
<evidence type="ECO:0000313" key="24">
    <source>
        <dbReference type="RefSeq" id="XP_032814978.1"/>
    </source>
</evidence>
<dbReference type="InterPro" id="IPR001217">
    <property type="entry name" value="STAT"/>
</dbReference>
<dbReference type="SUPFAM" id="SSF55550">
    <property type="entry name" value="SH2 domain"/>
    <property type="match status" value="1"/>
</dbReference>
<evidence type="ECO:0000313" key="25">
    <source>
        <dbReference type="RefSeq" id="XP_032814986.1"/>
    </source>
</evidence>
<evidence type="ECO:0000256" key="17">
    <source>
        <dbReference type="ARBA" id="ARBA00023242"/>
    </source>
</evidence>
<evidence type="ECO:0000256" key="20">
    <source>
        <dbReference type="SAM" id="Coils"/>
    </source>
</evidence>
<evidence type="ECO:0000256" key="1">
    <source>
        <dbReference type="ARBA" id="ARBA00004123"/>
    </source>
</evidence>
<feature type="domain" description="SH2" evidence="22">
    <location>
        <begin position="594"/>
        <end position="693"/>
    </location>
</feature>
<keyword evidence="6" id="KW-1017">Isopeptide bond</keyword>
<organism evidence="23 25">
    <name type="scientific">Petromyzon marinus</name>
    <name type="common">Sea lamprey</name>
    <dbReference type="NCBI Taxonomy" id="7757"/>
    <lineage>
        <taxon>Eukaryota</taxon>
        <taxon>Metazoa</taxon>
        <taxon>Chordata</taxon>
        <taxon>Craniata</taxon>
        <taxon>Vertebrata</taxon>
        <taxon>Cyclostomata</taxon>
        <taxon>Hyperoartia</taxon>
        <taxon>Petromyzontiformes</taxon>
        <taxon>Petromyzontidae</taxon>
        <taxon>Petromyzon</taxon>
    </lineage>
</organism>
<dbReference type="RefSeq" id="XP_032814978.1">
    <property type="nucleotide sequence ID" value="XM_032959087.1"/>
</dbReference>
<dbReference type="InterPro" id="IPR036535">
    <property type="entry name" value="STAT_N_sf"/>
</dbReference>
<dbReference type="Pfam" id="PF00017">
    <property type="entry name" value="SH2"/>
    <property type="match status" value="1"/>
</dbReference>
<evidence type="ECO:0000256" key="8">
    <source>
        <dbReference type="ARBA" id="ARBA00022765"/>
    </source>
</evidence>
<dbReference type="FunFam" id="1.10.238.10:FF:000012">
    <property type="entry name" value="Signal transducer and activator of transcription"/>
    <property type="match status" value="1"/>
</dbReference>
<evidence type="ECO:0000256" key="21">
    <source>
        <dbReference type="SAM" id="MobiDB-lite"/>
    </source>
</evidence>
<dbReference type="GO" id="GO:0051093">
    <property type="term" value="P:negative regulation of developmental process"/>
    <property type="evidence" value="ECO:0007669"/>
    <property type="project" value="UniProtKB-ARBA"/>
</dbReference>
<dbReference type="GeneID" id="116945023"/>
<dbReference type="SUPFAM" id="SSF48092">
    <property type="entry name" value="Transcription factor STAT-4 N-domain"/>
    <property type="match status" value="1"/>
</dbReference>
<dbReference type="GO" id="GO:0000981">
    <property type="term" value="F:DNA-binding transcription factor activity, RNA polymerase II-specific"/>
    <property type="evidence" value="ECO:0007669"/>
    <property type="project" value="UniProtKB-ARBA"/>
</dbReference>
<dbReference type="Gene3D" id="1.20.1050.20">
    <property type="entry name" value="STAT transcription factor, all-alpha domain"/>
    <property type="match status" value="1"/>
</dbReference>
<dbReference type="SUPFAM" id="SSF47655">
    <property type="entry name" value="STAT"/>
    <property type="match status" value="1"/>
</dbReference>
<feature type="coiled-coil region" evidence="20">
    <location>
        <begin position="142"/>
        <end position="169"/>
    </location>
</feature>
<evidence type="ECO:0000256" key="19">
    <source>
        <dbReference type="RuleBase" id="RU046415"/>
    </source>
</evidence>
<dbReference type="GO" id="GO:0005654">
    <property type="term" value="C:nucleoplasm"/>
    <property type="evidence" value="ECO:0007669"/>
    <property type="project" value="UniProtKB-ARBA"/>
</dbReference>
<name>A0AAJ7WYR0_PETMA</name>
<dbReference type="GO" id="GO:0007259">
    <property type="term" value="P:cell surface receptor signaling pathway via JAK-STAT"/>
    <property type="evidence" value="ECO:0007669"/>
    <property type="project" value="UniProtKB-ARBA"/>
</dbReference>
<evidence type="ECO:0000256" key="6">
    <source>
        <dbReference type="ARBA" id="ARBA00022499"/>
    </source>
</evidence>
<dbReference type="InterPro" id="IPR012345">
    <property type="entry name" value="STAT_TF_DNA-bd_N"/>
</dbReference>
<evidence type="ECO:0000259" key="22">
    <source>
        <dbReference type="PROSITE" id="PS50001"/>
    </source>
</evidence>
<dbReference type="FunFam" id="3.30.505.10:FF:000003">
    <property type="entry name" value="Signal transducer and activator of transcription"/>
    <property type="match status" value="1"/>
</dbReference>
<evidence type="ECO:0000256" key="18">
    <source>
        <dbReference type="PROSITE-ProRule" id="PRU00191"/>
    </source>
</evidence>
<dbReference type="Pfam" id="PF02865">
    <property type="entry name" value="STAT_int"/>
    <property type="match status" value="1"/>
</dbReference>
<dbReference type="AlphaFoldDB" id="A0AAJ7WYR0"/>
<accession>A0AAJ7WYR0</accession>
<keyword evidence="15 19" id="KW-0010">Activator</keyword>
<dbReference type="GO" id="GO:0003677">
    <property type="term" value="F:DNA binding"/>
    <property type="evidence" value="ECO:0007669"/>
    <property type="project" value="UniProtKB-KW"/>
</dbReference>
<keyword evidence="8" id="KW-0013">ADP-ribosylation</keyword>
<proteinExistence type="inferred from homology"/>
<dbReference type="InterPro" id="IPR013800">
    <property type="entry name" value="STAT_TF_alpha"/>
</dbReference>
<dbReference type="FunFam" id="1.20.1050.20:FF:000001">
    <property type="entry name" value="Signal transducer and activator of transcription"/>
    <property type="match status" value="1"/>
</dbReference>
<dbReference type="SUPFAM" id="SSF49417">
    <property type="entry name" value="p53-like transcription factors"/>
    <property type="match status" value="1"/>
</dbReference>
<dbReference type="FunFam" id="1.10.532.10:FF:000001">
    <property type="entry name" value="Signal transducer and activator of transcription"/>
    <property type="match status" value="1"/>
</dbReference>
<dbReference type="InterPro" id="IPR008967">
    <property type="entry name" value="p53-like_TF_DNA-bd_sf"/>
</dbReference>
<dbReference type="Gene3D" id="3.30.505.10">
    <property type="entry name" value="SH2 domain"/>
    <property type="match status" value="1"/>
</dbReference>
<reference evidence="24 25" key="1">
    <citation type="submission" date="2025-04" db="UniProtKB">
        <authorList>
            <consortium name="RefSeq"/>
        </authorList>
    </citation>
    <scope>IDENTIFICATION</scope>
    <source>
        <tissue evidence="24 25">Sperm</tissue>
    </source>
</reference>
<keyword evidence="9" id="KW-0832">Ubl conjugation</keyword>
<dbReference type="InterPro" id="IPR015988">
    <property type="entry name" value="STAT_TF_CC"/>
</dbReference>
<dbReference type="GO" id="GO:0060333">
    <property type="term" value="P:type II interferon-mediated signaling pathway"/>
    <property type="evidence" value="ECO:0007669"/>
    <property type="project" value="UniProtKB-ARBA"/>
</dbReference>
<feature type="region of interest" description="Disordered" evidence="21">
    <location>
        <begin position="180"/>
        <end position="214"/>
    </location>
</feature>
<evidence type="ECO:0000256" key="13">
    <source>
        <dbReference type="ARBA" id="ARBA00023054"/>
    </source>
</evidence>
<evidence type="ECO:0000256" key="15">
    <source>
        <dbReference type="ARBA" id="ARBA00023159"/>
    </source>
</evidence>
<keyword evidence="23" id="KW-1185">Reference proteome</keyword>
<dbReference type="Pfam" id="PF02864">
    <property type="entry name" value="STAT_bind"/>
    <property type="match status" value="1"/>
</dbReference>
<evidence type="ECO:0000256" key="3">
    <source>
        <dbReference type="ARBA" id="ARBA00005586"/>
    </source>
</evidence>
<dbReference type="GO" id="GO:0042981">
    <property type="term" value="P:regulation of apoptotic process"/>
    <property type="evidence" value="ECO:0007669"/>
    <property type="project" value="UniProtKB-ARBA"/>
</dbReference>
<dbReference type="KEGG" id="pmrn:116945023"/>
<evidence type="ECO:0000256" key="5">
    <source>
        <dbReference type="ARBA" id="ARBA00022490"/>
    </source>
</evidence>
<dbReference type="Pfam" id="PF21354">
    <property type="entry name" value="STAT_linker"/>
    <property type="match status" value="1"/>
</dbReference>
<keyword evidence="10" id="KW-0007">Acetylation</keyword>
<feature type="compositionally biased region" description="Polar residues" evidence="21">
    <location>
        <begin position="187"/>
        <end position="210"/>
    </location>
</feature>
<comment type="subcellular location">
    <subcellularLocation>
        <location evidence="2 19">Cytoplasm</location>
    </subcellularLocation>
    <subcellularLocation>
        <location evidence="1 19">Nucleus</location>
    </subcellularLocation>
</comment>
<keyword evidence="12 19" id="KW-0805">Transcription regulation</keyword>
<gene>
    <name evidence="24 25" type="primary">LOC116945023</name>
</gene>
<keyword evidence="16 19" id="KW-0804">Transcription</keyword>
<keyword evidence="11 18" id="KW-0727">SH2 domain</keyword>
<dbReference type="GO" id="GO:0005737">
    <property type="term" value="C:cytoplasm"/>
    <property type="evidence" value="ECO:0007669"/>
    <property type="project" value="UniProtKB-SubCell"/>
</dbReference>
<evidence type="ECO:0000256" key="16">
    <source>
        <dbReference type="ARBA" id="ARBA00023163"/>
    </source>
</evidence>
<sequence>MAQWNKLQQLDMKYLELLDQLYNESFPMEVRQFIAPWIEGQDWSHAASDPSQASLLLHTLLSQLDVQYGRFSSEHNLLLQHNLRKIKQNIQAKYLENPTQMASLISQCLQEEQHILDRANKAHMGAEGQQYRPQSSIQSEKQKNLELTIAEVKKRVQVTEQNIKSLENCQDEFDFRYKDFQTKDGPESNSASLLSKQQPSPQNGKPNGQGDSKKQMARLQVMLQNLDQNRKQILQSMTELLAIADYVHNKPLLEELNEWKRRQQLGCIGGPPNICLDHLEKWYTELAEALLQVLRQLRKLEELQQKVTYKGDPIVSYKGDLEEKTSNLLQALFNNAFVVECQPCMPTHPQRPLVIKTSVQFTAKIRLLVKLSELNYQLKVKASIDKDIGDKPPVKGFRRFNILGTNTKVMNMEECNSGSLAVEFRHLQVREQRTQAGGRNEGSLIVTEELHLISFETQFYHQSLKMDLETTSLPVIVISNVSQLPNGWASILWYNMLTNEQKNLSLFLNPPAASWSLLSDVLSWQFSCVTSRGLNPQQLVTLAEKLLGLTTNYKECQVPWAKFCKENMPEKQFSFWLWLDGIIELIKKHLLPIWNEGYIMGFVSKDTEKSLLKDQLSGTFLLRFSESSRDGGITFTWVEKQDGIACGDVQIHSVEPYTKQQLTAVSFPDIINSFKILSDANIPECPLKFLYPNIGKDVAFSKYYSRKVDAMEEDKKEGYIQTVFIPVHELRVPRNSDIFPMSPEDFQQLTDTFPDFEQMSMELCSPPHPPL</sequence>
<dbReference type="Proteomes" id="UP001318040">
    <property type="component" value="Chromosome 2"/>
</dbReference>
<evidence type="ECO:0000256" key="4">
    <source>
        <dbReference type="ARBA" id="ARBA00022481"/>
    </source>
</evidence>
<dbReference type="GO" id="GO:0060337">
    <property type="term" value="P:type I interferon-mediated signaling pathway"/>
    <property type="evidence" value="ECO:0007669"/>
    <property type="project" value="UniProtKB-ARBA"/>
</dbReference>
<keyword evidence="13 20" id="KW-0175">Coiled coil</keyword>
<dbReference type="PANTHER" id="PTHR11801">
    <property type="entry name" value="SIGNAL TRANSDUCER AND ACTIVATOR OF TRANSCRIPTION"/>
    <property type="match status" value="1"/>
</dbReference>
<dbReference type="Gene3D" id="1.10.238.10">
    <property type="entry name" value="EF-hand"/>
    <property type="match status" value="1"/>
</dbReference>
<keyword evidence="5 19" id="KW-0963">Cytoplasm</keyword>
<evidence type="ECO:0000256" key="10">
    <source>
        <dbReference type="ARBA" id="ARBA00022990"/>
    </source>
</evidence>